<dbReference type="RefSeq" id="WP_268060096.1">
    <property type="nucleotide sequence ID" value="NZ_JAPQFJ010000003.1"/>
</dbReference>
<name>A0ABT4D5Z2_9CLOT</name>
<keyword evidence="1" id="KW-0472">Membrane</keyword>
<comment type="caution">
    <text evidence="2">The sequence shown here is derived from an EMBL/GenBank/DDBJ whole genome shotgun (WGS) entry which is preliminary data.</text>
</comment>
<organism evidence="2 3">
    <name type="scientific">Clostridium brassicae</name>
    <dbReference type="NCBI Taxonomy" id="2999072"/>
    <lineage>
        <taxon>Bacteria</taxon>
        <taxon>Bacillati</taxon>
        <taxon>Bacillota</taxon>
        <taxon>Clostridia</taxon>
        <taxon>Eubacteriales</taxon>
        <taxon>Clostridiaceae</taxon>
        <taxon>Clostridium</taxon>
    </lineage>
</organism>
<evidence type="ECO:0000256" key="1">
    <source>
        <dbReference type="SAM" id="Phobius"/>
    </source>
</evidence>
<feature type="transmembrane region" description="Helical" evidence="1">
    <location>
        <begin position="6"/>
        <end position="25"/>
    </location>
</feature>
<keyword evidence="3" id="KW-1185">Reference proteome</keyword>
<evidence type="ECO:0000313" key="2">
    <source>
        <dbReference type="EMBL" id="MCY6957707.1"/>
    </source>
</evidence>
<accession>A0ABT4D5Z2</accession>
<protein>
    <submittedName>
        <fullName evidence="2">Uncharacterized protein</fullName>
    </submittedName>
</protein>
<keyword evidence="1" id="KW-1133">Transmembrane helix</keyword>
<sequence length="83" mass="9919">MKIDFNNSLYIFLCISFFIVTLSYIKFSINKLKNEIVSENINESQIAKVSQFLNKLIIEDYVSYEKYDVWRFCVESRFVKVVV</sequence>
<keyword evidence="1" id="KW-0812">Transmembrane</keyword>
<dbReference type="EMBL" id="JAPQFJ010000003">
    <property type="protein sequence ID" value="MCY6957707.1"/>
    <property type="molecule type" value="Genomic_DNA"/>
</dbReference>
<reference evidence="2" key="1">
    <citation type="submission" date="2022-12" db="EMBL/GenBank/DDBJ databases">
        <title>Clostridium sp. nov., isolated from industrial wastewater.</title>
        <authorList>
            <person name="Jiayan W."/>
        </authorList>
    </citation>
    <scope>NUCLEOTIDE SEQUENCE</scope>
    <source>
        <strain evidence="2">ZC22-4</strain>
    </source>
</reference>
<evidence type="ECO:0000313" key="3">
    <source>
        <dbReference type="Proteomes" id="UP001144612"/>
    </source>
</evidence>
<gene>
    <name evidence="2" type="ORF">OW729_03690</name>
</gene>
<dbReference type="Proteomes" id="UP001144612">
    <property type="component" value="Unassembled WGS sequence"/>
</dbReference>
<proteinExistence type="predicted"/>